<dbReference type="GO" id="GO:0003743">
    <property type="term" value="F:translation initiation factor activity"/>
    <property type="evidence" value="ECO:0007669"/>
    <property type="project" value="InterPro"/>
</dbReference>
<organism evidence="4 5">
    <name type="scientific">Prymnesium parvum</name>
    <name type="common">Toxic golden alga</name>
    <dbReference type="NCBI Taxonomy" id="97485"/>
    <lineage>
        <taxon>Eukaryota</taxon>
        <taxon>Haptista</taxon>
        <taxon>Haptophyta</taxon>
        <taxon>Prymnesiophyceae</taxon>
        <taxon>Prymnesiales</taxon>
        <taxon>Prymnesiaceae</taxon>
        <taxon>Prymnesium</taxon>
    </lineage>
</organism>
<sequence>MSDEAPLNMLVAGSAQTRNVAVKYCPVCSAPFEYCEWGPDFKKCKAWFAENWQSVYPDVEEDGLLELMTKLGFEGEADKNAQKAQATKKAAPEPAPEALATEAEADPPPETKKEKKKKEAAAIVIELNTRNKKKFTTCIRGLELFEVDAPAAAKVFGKKFACGSAFQKGKNGLPDKVEIQGNYKEELPAFLASKFGIPLECIFALEGGKKVPIGETTGD</sequence>
<reference evidence="4 5" key="1">
    <citation type="journal article" date="2024" name="Science">
        <title>Giant polyketide synthase enzymes in the biosynthesis of giant marine polyether toxins.</title>
        <authorList>
            <person name="Fallon T.R."/>
            <person name="Shende V.V."/>
            <person name="Wierzbicki I.H."/>
            <person name="Pendleton A.L."/>
            <person name="Watervoot N.F."/>
            <person name="Auber R.P."/>
            <person name="Gonzalez D.J."/>
            <person name="Wisecaver J.H."/>
            <person name="Moore B.S."/>
        </authorList>
    </citation>
    <scope>NUCLEOTIDE SEQUENCE [LARGE SCALE GENOMIC DNA]</scope>
    <source>
        <strain evidence="4 5">12B1</strain>
    </source>
</reference>
<protein>
    <recommendedName>
        <fullName evidence="3">SUI1 domain-containing protein</fullName>
    </recommendedName>
</protein>
<gene>
    <name evidence="4" type="ORF">AB1Y20_002849</name>
</gene>
<dbReference type="PANTHER" id="PTHR12789:SF0">
    <property type="entry name" value="DENSITY-REGULATED PROTEIN"/>
    <property type="match status" value="1"/>
</dbReference>
<dbReference type="InterPro" id="IPR050318">
    <property type="entry name" value="DENR/SUI1_TIF"/>
</dbReference>
<dbReference type="GO" id="GO:0001731">
    <property type="term" value="P:formation of translation preinitiation complex"/>
    <property type="evidence" value="ECO:0007669"/>
    <property type="project" value="TreeGrafter"/>
</dbReference>
<dbReference type="Gene3D" id="3.30.780.10">
    <property type="entry name" value="SUI1-like domain"/>
    <property type="match status" value="1"/>
</dbReference>
<evidence type="ECO:0000313" key="5">
    <source>
        <dbReference type="Proteomes" id="UP001515480"/>
    </source>
</evidence>
<keyword evidence="5" id="KW-1185">Reference proteome</keyword>
<dbReference type="CDD" id="cd11607">
    <property type="entry name" value="DENR_C"/>
    <property type="match status" value="1"/>
</dbReference>
<proteinExistence type="inferred from homology"/>
<dbReference type="AlphaFoldDB" id="A0AB34JAJ4"/>
<evidence type="ECO:0000256" key="1">
    <source>
        <dbReference type="ARBA" id="ARBA00007514"/>
    </source>
</evidence>
<feature type="compositionally biased region" description="Basic and acidic residues" evidence="2">
    <location>
        <begin position="109"/>
        <end position="118"/>
    </location>
</feature>
<dbReference type="InterPro" id="IPR001950">
    <property type="entry name" value="SUI1"/>
</dbReference>
<name>A0AB34JAJ4_PRYPA</name>
<dbReference type="InterPro" id="IPR046447">
    <property type="entry name" value="DENR_C"/>
</dbReference>
<dbReference type="InterPro" id="IPR036877">
    <property type="entry name" value="SUI1_dom_sf"/>
</dbReference>
<dbReference type="SUPFAM" id="SSF55159">
    <property type="entry name" value="eIF1-like"/>
    <property type="match status" value="1"/>
</dbReference>
<dbReference type="PANTHER" id="PTHR12789">
    <property type="entry name" value="DENSITY-REGULATED PROTEIN HOMOLOG"/>
    <property type="match status" value="1"/>
</dbReference>
<dbReference type="Proteomes" id="UP001515480">
    <property type="component" value="Unassembled WGS sequence"/>
</dbReference>
<dbReference type="Pfam" id="PF01253">
    <property type="entry name" value="SUI1"/>
    <property type="match status" value="1"/>
</dbReference>
<accession>A0AB34JAJ4</accession>
<feature type="domain" description="SUI1" evidence="3">
    <location>
        <begin position="123"/>
        <end position="195"/>
    </location>
</feature>
<dbReference type="EMBL" id="JBGBPQ010000010">
    <property type="protein sequence ID" value="KAL1518561.1"/>
    <property type="molecule type" value="Genomic_DNA"/>
</dbReference>
<evidence type="ECO:0000313" key="4">
    <source>
        <dbReference type="EMBL" id="KAL1518561.1"/>
    </source>
</evidence>
<dbReference type="PROSITE" id="PS50296">
    <property type="entry name" value="SUI1"/>
    <property type="match status" value="1"/>
</dbReference>
<dbReference type="InterPro" id="IPR048517">
    <property type="entry name" value="DENR_N"/>
</dbReference>
<comment type="similarity">
    <text evidence="1">Belongs to the DENR family.</text>
</comment>
<dbReference type="GO" id="GO:0003729">
    <property type="term" value="F:mRNA binding"/>
    <property type="evidence" value="ECO:0007669"/>
    <property type="project" value="TreeGrafter"/>
</dbReference>
<comment type="caution">
    <text evidence="4">The sequence shown here is derived from an EMBL/GenBank/DDBJ whole genome shotgun (WGS) entry which is preliminary data.</text>
</comment>
<dbReference type="Pfam" id="PF21023">
    <property type="entry name" value="DENR_N"/>
    <property type="match status" value="1"/>
</dbReference>
<evidence type="ECO:0000259" key="3">
    <source>
        <dbReference type="PROSITE" id="PS50296"/>
    </source>
</evidence>
<dbReference type="GO" id="GO:0002188">
    <property type="term" value="P:translation reinitiation"/>
    <property type="evidence" value="ECO:0007669"/>
    <property type="project" value="TreeGrafter"/>
</dbReference>
<feature type="region of interest" description="Disordered" evidence="2">
    <location>
        <begin position="78"/>
        <end position="118"/>
    </location>
</feature>
<evidence type="ECO:0000256" key="2">
    <source>
        <dbReference type="SAM" id="MobiDB-lite"/>
    </source>
</evidence>